<evidence type="ECO:0000313" key="1">
    <source>
        <dbReference type="EMBL" id="OHY89567.1"/>
    </source>
</evidence>
<evidence type="ECO:0008006" key="3">
    <source>
        <dbReference type="Google" id="ProtNLM"/>
    </source>
</evidence>
<organism evidence="1 2">
    <name type="scientific">Vibrio rotiferianus</name>
    <dbReference type="NCBI Taxonomy" id="190895"/>
    <lineage>
        <taxon>Bacteria</taxon>
        <taxon>Pseudomonadati</taxon>
        <taxon>Pseudomonadota</taxon>
        <taxon>Gammaproteobacteria</taxon>
        <taxon>Vibrionales</taxon>
        <taxon>Vibrionaceae</taxon>
        <taxon>Vibrio</taxon>
    </lineage>
</organism>
<proteinExistence type="predicted"/>
<dbReference type="EMBL" id="MKFT01000039">
    <property type="protein sequence ID" value="OHY89567.1"/>
    <property type="molecule type" value="Genomic_DNA"/>
</dbReference>
<gene>
    <name evidence="1" type="ORF">BI375_23435</name>
</gene>
<reference evidence="1 2" key="1">
    <citation type="submission" date="2016-09" db="EMBL/GenBank/DDBJ databases">
        <title>Isolation, identification and antibiotic sensitivity analysis of bacterial pathogen from juvenile Hippocampus erectus with tail-rotted disease.</title>
        <authorList>
            <person name="Yang Q."/>
        </authorList>
    </citation>
    <scope>NUCLEOTIDE SEQUENCE [LARGE SCALE GENOMIC DNA]</scope>
    <source>
        <strain evidence="1 2">HM-10</strain>
    </source>
</reference>
<dbReference type="Proteomes" id="UP000180133">
    <property type="component" value="Unassembled WGS sequence"/>
</dbReference>
<accession>A0ABX3D4Z0</accession>
<name>A0ABX3D4Z0_9VIBR</name>
<dbReference type="RefSeq" id="WP_071236623.1">
    <property type="nucleotide sequence ID" value="NZ_KV861348.1"/>
</dbReference>
<keyword evidence="2" id="KW-1185">Reference proteome</keyword>
<evidence type="ECO:0000313" key="2">
    <source>
        <dbReference type="Proteomes" id="UP000180133"/>
    </source>
</evidence>
<sequence>MLSEILLILSGLTAGLLVNSFLPKYFGKKGENLATKEDIAEITDKIESVKNDYAHQLESTKADLSSQLQTSSVRYEREFSILEQLTELLVDVRNRANSLRPVLDSVPKDKTKEEIKNERLHSLYEARLKLYELREKKRPFYPENIYESLTDIDKLAHTESVKYQYQSPFDSDGFEKYWREAESNQKEIAEKADISIKLIRARVVEWEQISTGL</sequence>
<comment type="caution">
    <text evidence="1">The sequence shown here is derived from an EMBL/GenBank/DDBJ whole genome shotgun (WGS) entry which is preliminary data.</text>
</comment>
<protein>
    <recommendedName>
        <fullName evidence="3">Chromosome segregation ATPase</fullName>
    </recommendedName>
</protein>